<dbReference type="AlphaFoldDB" id="A0A1C4Z346"/>
<evidence type="ECO:0000313" key="2">
    <source>
        <dbReference type="EMBL" id="SCF27395.1"/>
    </source>
</evidence>
<evidence type="ECO:0000256" key="1">
    <source>
        <dbReference type="SAM" id="MobiDB-lite"/>
    </source>
</evidence>
<dbReference type="Proteomes" id="UP000198228">
    <property type="component" value="Chromosome I"/>
</dbReference>
<sequence length="51" mass="5131">MVALTDVTATAREIRALLDAGDDRAAAGLLPDERPYPLPAGPAATIGATPS</sequence>
<name>A0A1C4Z346_9ACTN</name>
<feature type="region of interest" description="Disordered" evidence="1">
    <location>
        <begin position="28"/>
        <end position="51"/>
    </location>
</feature>
<gene>
    <name evidence="2" type="ORF">GA0074696_3989</name>
</gene>
<proteinExistence type="predicted"/>
<evidence type="ECO:0000313" key="3">
    <source>
        <dbReference type="Proteomes" id="UP000198228"/>
    </source>
</evidence>
<organism evidence="2 3">
    <name type="scientific">Micromonospora purpureochromogenes</name>
    <dbReference type="NCBI Taxonomy" id="47872"/>
    <lineage>
        <taxon>Bacteria</taxon>
        <taxon>Bacillati</taxon>
        <taxon>Actinomycetota</taxon>
        <taxon>Actinomycetes</taxon>
        <taxon>Micromonosporales</taxon>
        <taxon>Micromonosporaceae</taxon>
        <taxon>Micromonospora</taxon>
    </lineage>
</organism>
<feature type="compositionally biased region" description="Low complexity" evidence="1">
    <location>
        <begin position="41"/>
        <end position="51"/>
    </location>
</feature>
<protein>
    <submittedName>
        <fullName evidence="2">Uncharacterized protein</fullName>
    </submittedName>
</protein>
<reference evidence="2 3" key="1">
    <citation type="submission" date="2016-06" db="EMBL/GenBank/DDBJ databases">
        <authorList>
            <person name="Kjaerup R.B."/>
            <person name="Dalgaard T.S."/>
            <person name="Juul-Madsen H.R."/>
        </authorList>
    </citation>
    <scope>NUCLEOTIDE SEQUENCE [LARGE SCALE GENOMIC DNA]</scope>
    <source>
        <strain evidence="2 3">DSM 43821</strain>
    </source>
</reference>
<dbReference type="EMBL" id="LT607410">
    <property type="protein sequence ID" value="SCF27395.1"/>
    <property type="molecule type" value="Genomic_DNA"/>
</dbReference>
<accession>A0A1C4Z346</accession>